<evidence type="ECO:0000256" key="9">
    <source>
        <dbReference type="SAM" id="Phobius"/>
    </source>
</evidence>
<feature type="transmembrane region" description="Helical" evidence="9">
    <location>
        <begin position="133"/>
        <end position="152"/>
    </location>
</feature>
<dbReference type="Pfam" id="PF01694">
    <property type="entry name" value="Rhomboid"/>
    <property type="match status" value="1"/>
</dbReference>
<organism evidence="11">
    <name type="scientific">Guillardia theta</name>
    <name type="common">Cryptophyte</name>
    <name type="synonym">Cryptomonas phi</name>
    <dbReference type="NCBI Taxonomy" id="55529"/>
    <lineage>
        <taxon>Eukaryota</taxon>
        <taxon>Cryptophyceae</taxon>
        <taxon>Pyrenomonadales</taxon>
        <taxon>Geminigeraceae</taxon>
        <taxon>Guillardia</taxon>
    </lineage>
</organism>
<evidence type="ECO:0000256" key="5">
    <source>
        <dbReference type="ARBA" id="ARBA00022801"/>
    </source>
</evidence>
<feature type="compositionally biased region" description="Low complexity" evidence="8">
    <location>
        <begin position="425"/>
        <end position="436"/>
    </location>
</feature>
<evidence type="ECO:0000256" key="8">
    <source>
        <dbReference type="SAM" id="MobiDB-lite"/>
    </source>
</evidence>
<dbReference type="GO" id="GO:0004252">
    <property type="term" value="F:serine-type endopeptidase activity"/>
    <property type="evidence" value="ECO:0007669"/>
    <property type="project" value="InterPro"/>
</dbReference>
<dbReference type="PANTHER" id="PTHR43066:SF1">
    <property type="entry name" value="RHOMBOID PROTEIN 2"/>
    <property type="match status" value="1"/>
</dbReference>
<dbReference type="AlphaFoldDB" id="A0A7S4PMW1"/>
<evidence type="ECO:0000256" key="2">
    <source>
        <dbReference type="ARBA" id="ARBA00009045"/>
    </source>
</evidence>
<name>A0A7S4PMW1_GUITH</name>
<dbReference type="PANTHER" id="PTHR43066">
    <property type="entry name" value="RHOMBOID-RELATED PROTEIN"/>
    <property type="match status" value="1"/>
</dbReference>
<feature type="transmembrane region" description="Helical" evidence="9">
    <location>
        <begin position="20"/>
        <end position="39"/>
    </location>
</feature>
<keyword evidence="6 9" id="KW-1133">Transmembrane helix</keyword>
<feature type="transmembrane region" description="Helical" evidence="9">
    <location>
        <begin position="103"/>
        <end position="127"/>
    </location>
</feature>
<feature type="transmembrane region" description="Helical" evidence="9">
    <location>
        <begin position="198"/>
        <end position="222"/>
    </location>
</feature>
<dbReference type="SUPFAM" id="SSF144091">
    <property type="entry name" value="Rhomboid-like"/>
    <property type="match status" value="1"/>
</dbReference>
<feature type="region of interest" description="Disordered" evidence="8">
    <location>
        <begin position="423"/>
        <end position="444"/>
    </location>
</feature>
<feature type="region of interest" description="Disordered" evidence="8">
    <location>
        <begin position="322"/>
        <end position="348"/>
    </location>
</feature>
<evidence type="ECO:0000313" key="11">
    <source>
        <dbReference type="EMBL" id="CAE2339223.1"/>
    </source>
</evidence>
<keyword evidence="3" id="KW-0645">Protease</keyword>
<evidence type="ECO:0000256" key="3">
    <source>
        <dbReference type="ARBA" id="ARBA00022670"/>
    </source>
</evidence>
<dbReference type="GO" id="GO:0016020">
    <property type="term" value="C:membrane"/>
    <property type="evidence" value="ECO:0007669"/>
    <property type="project" value="UniProtKB-SubCell"/>
</dbReference>
<evidence type="ECO:0000256" key="4">
    <source>
        <dbReference type="ARBA" id="ARBA00022692"/>
    </source>
</evidence>
<comment type="similarity">
    <text evidence="2">Belongs to the peptidase S54 family.</text>
</comment>
<protein>
    <recommendedName>
        <fullName evidence="10">UBA domain-containing protein</fullName>
    </recommendedName>
</protein>
<dbReference type="SMART" id="SM00165">
    <property type="entry name" value="UBA"/>
    <property type="match status" value="1"/>
</dbReference>
<sequence length="504" mass="55561">MDTTGSVSRWWTSIPAGTRFILLVNVAVYVVGICTPRNWTISSNLAPQSYCMMPHVIWIDHRQCYRIVTSAFVHGGFLHLGFNMYNFVFAGGRLEQMMGTVRFVNLIVVWVLVLGILYFVIAFVGALFQYARFWNECAVGFSGVLFAILTVDSFAAPLGTQFSMFGWQIPARWYPWAMLIFTQVLMPNVSFIGHLVGILGAFVFSHGLLDCFMLPPFVVLFLEKRSCFRTLERWGWVRSPPLDSPRSSCFRCLGLIPCCGRVQRFFTRLCRSSDMEEDDLEAAEGYRMGSQPRFTGFGTWGSAPSSSQAVYVAVPVEAQQVQLPSRTGGMEEGGGKLDASNTAEDQVNARRKVAEAALNRWAVNPGISSRSADGSGRKEESSKEETKSSSSSDRGDGGMRGANVREALSMSLSFGGGAPVHRLYGDASSSPNSDGSSGRELRERIDREALAGALEAVRRRTVAAEQQELLNSLVEMGFPREEAEKALEAEGDILSAVERLTKKS</sequence>
<dbReference type="PROSITE" id="PS50030">
    <property type="entry name" value="UBA"/>
    <property type="match status" value="1"/>
</dbReference>
<proteinExistence type="inferred from homology"/>
<dbReference type="Gene3D" id="1.20.1540.10">
    <property type="entry name" value="Rhomboid-like"/>
    <property type="match status" value="1"/>
</dbReference>
<dbReference type="GO" id="GO:0006508">
    <property type="term" value="P:proteolysis"/>
    <property type="evidence" value="ECO:0007669"/>
    <property type="project" value="UniProtKB-KW"/>
</dbReference>
<dbReference type="InterPro" id="IPR022764">
    <property type="entry name" value="Peptidase_S54_rhomboid_dom"/>
</dbReference>
<keyword evidence="7 9" id="KW-0472">Membrane</keyword>
<dbReference type="InterPro" id="IPR009060">
    <property type="entry name" value="UBA-like_sf"/>
</dbReference>
<reference evidence="11" key="1">
    <citation type="submission" date="2021-01" db="EMBL/GenBank/DDBJ databases">
        <authorList>
            <person name="Corre E."/>
            <person name="Pelletier E."/>
            <person name="Niang G."/>
            <person name="Scheremetjew M."/>
            <person name="Finn R."/>
            <person name="Kale V."/>
            <person name="Holt S."/>
            <person name="Cochrane G."/>
            <person name="Meng A."/>
            <person name="Brown T."/>
            <person name="Cohen L."/>
        </authorList>
    </citation>
    <scope>NUCLEOTIDE SEQUENCE</scope>
    <source>
        <strain evidence="11">CCMP 2712</strain>
    </source>
</reference>
<keyword evidence="5" id="KW-0378">Hydrolase</keyword>
<dbReference type="EMBL" id="HBKN01048732">
    <property type="protein sequence ID" value="CAE2339223.1"/>
    <property type="molecule type" value="Transcribed_RNA"/>
</dbReference>
<dbReference type="SUPFAM" id="SSF46934">
    <property type="entry name" value="UBA-like"/>
    <property type="match status" value="1"/>
</dbReference>
<comment type="subcellular location">
    <subcellularLocation>
        <location evidence="1">Membrane</location>
        <topology evidence="1">Multi-pass membrane protein</topology>
    </subcellularLocation>
</comment>
<dbReference type="Gene3D" id="1.10.8.10">
    <property type="entry name" value="DNA helicase RuvA subunit, C-terminal domain"/>
    <property type="match status" value="1"/>
</dbReference>
<feature type="compositionally biased region" description="Basic and acidic residues" evidence="8">
    <location>
        <begin position="375"/>
        <end position="397"/>
    </location>
</feature>
<evidence type="ECO:0000256" key="7">
    <source>
        <dbReference type="ARBA" id="ARBA00023136"/>
    </source>
</evidence>
<accession>A0A7S4PMW1</accession>
<dbReference type="Pfam" id="PF00627">
    <property type="entry name" value="UBA"/>
    <property type="match status" value="1"/>
</dbReference>
<evidence type="ECO:0000256" key="1">
    <source>
        <dbReference type="ARBA" id="ARBA00004141"/>
    </source>
</evidence>
<keyword evidence="4 9" id="KW-0812">Transmembrane</keyword>
<feature type="domain" description="UBA" evidence="10">
    <location>
        <begin position="464"/>
        <end position="489"/>
    </location>
</feature>
<dbReference type="InterPro" id="IPR035952">
    <property type="entry name" value="Rhomboid-like_sf"/>
</dbReference>
<dbReference type="InterPro" id="IPR015940">
    <property type="entry name" value="UBA"/>
</dbReference>
<feature type="transmembrane region" description="Helical" evidence="9">
    <location>
        <begin position="173"/>
        <end position="192"/>
    </location>
</feature>
<feature type="region of interest" description="Disordered" evidence="8">
    <location>
        <begin position="365"/>
        <end position="401"/>
    </location>
</feature>
<evidence type="ECO:0000256" key="6">
    <source>
        <dbReference type="ARBA" id="ARBA00022989"/>
    </source>
</evidence>
<gene>
    <name evidence="11" type="ORF">GTHE00462_LOCUS38102</name>
</gene>
<evidence type="ECO:0000259" key="10">
    <source>
        <dbReference type="PROSITE" id="PS50030"/>
    </source>
</evidence>